<reference evidence="13 14" key="1">
    <citation type="submission" date="2024-05" db="EMBL/GenBank/DDBJ databases">
        <authorList>
            <person name="Wallberg A."/>
        </authorList>
    </citation>
    <scope>NUCLEOTIDE SEQUENCE [LARGE SCALE GENOMIC DNA]</scope>
</reference>
<evidence type="ECO:0000256" key="7">
    <source>
        <dbReference type="ARBA" id="ARBA00022456"/>
    </source>
</evidence>
<dbReference type="GO" id="GO:0003860">
    <property type="term" value="F:3-hydroxyisobutyryl-CoA hydrolase activity"/>
    <property type="evidence" value="ECO:0007669"/>
    <property type="project" value="UniProtKB-EC"/>
</dbReference>
<evidence type="ECO:0000256" key="10">
    <source>
        <dbReference type="ARBA" id="ARBA00024871"/>
    </source>
</evidence>
<evidence type="ECO:0000259" key="12">
    <source>
        <dbReference type="Pfam" id="PF16113"/>
    </source>
</evidence>
<comment type="function">
    <text evidence="10">Hydrolyzes 3-hydroxyisobutyryl-CoA (HIBYL-CoA), a saline catabolite. Has high activity toward isobutyryl-CoA. Could be an isobutyryl-CoA dehydrogenase that functions in valine catabolism. Also hydrolyzes 3-hydroxypropanoyl-CoA.</text>
</comment>
<sequence length="386" mass="42737">MDVFKIKSRGGVPGSSKGIIWCIFAQFCAWETTHSPPKLIIRDVGDKGIITLNRPKALNALNMDMIRTIYPKLREWESNKALVIIKGSGEKAFCAGGDVRSVTEAGKVGDPLTRDFFREEYILNCLIGTLVTPYVALIDGITMGGGVGLSVHGQFRVATERTLFAMPETAIGLFPDVGGGHFLPRLGGRLGLYLALTGYRLKGSDVLKAGVATHMCDSQHIGELTDTLLGLQNCYPEDVAATLDKFHARASFKDQPFSLKPVVKQIEECFKPTTVEGILDSLEKDGSEWALKQVKLLRKMSPTSLKITLEQLERGNHLTLQDTLSMEYRLTQRCCSDHDFYEGVRAVLVDRDHSPKWNPATVEEVDTEAVIKRYFAPLSADQELIF</sequence>
<dbReference type="InterPro" id="IPR045004">
    <property type="entry name" value="ECH_dom"/>
</dbReference>
<dbReference type="PANTHER" id="PTHR43176">
    <property type="entry name" value="3-HYDROXYISOBUTYRYL-COA HYDROLASE-RELATED"/>
    <property type="match status" value="1"/>
</dbReference>
<name>A0AAV2RYX4_MEGNR</name>
<dbReference type="FunFam" id="3.90.226.10:FF:000026">
    <property type="entry name" value="3-hydroxyisobutyryl-CoA hydrolase, mitochondrial"/>
    <property type="match status" value="1"/>
</dbReference>
<dbReference type="GO" id="GO:0006574">
    <property type="term" value="P:L-valine catabolic process"/>
    <property type="evidence" value="ECO:0007669"/>
    <property type="project" value="TreeGrafter"/>
</dbReference>
<evidence type="ECO:0000256" key="9">
    <source>
        <dbReference type="ARBA" id="ARBA00023128"/>
    </source>
</evidence>
<dbReference type="GO" id="GO:0005739">
    <property type="term" value="C:mitochondrion"/>
    <property type="evidence" value="ECO:0007669"/>
    <property type="project" value="UniProtKB-SubCell"/>
</dbReference>
<evidence type="ECO:0000256" key="1">
    <source>
        <dbReference type="ARBA" id="ARBA00001709"/>
    </source>
</evidence>
<dbReference type="EC" id="3.1.2.4" evidence="5"/>
<evidence type="ECO:0000256" key="5">
    <source>
        <dbReference type="ARBA" id="ARBA00011915"/>
    </source>
</evidence>
<comment type="catalytic activity">
    <reaction evidence="1">
        <text>3-hydroxy-2-methylpropanoyl-CoA + H2O = 3-hydroxy-2-methylpropanoate + CoA + H(+)</text>
        <dbReference type="Rhea" id="RHEA:20888"/>
        <dbReference type="ChEBI" id="CHEBI:11805"/>
        <dbReference type="ChEBI" id="CHEBI:15377"/>
        <dbReference type="ChEBI" id="CHEBI:15378"/>
        <dbReference type="ChEBI" id="CHEBI:57287"/>
        <dbReference type="ChEBI" id="CHEBI:57340"/>
        <dbReference type="EC" id="3.1.2.4"/>
    </reaction>
</comment>
<evidence type="ECO:0000256" key="3">
    <source>
        <dbReference type="ARBA" id="ARBA00005109"/>
    </source>
</evidence>
<dbReference type="CDD" id="cd06558">
    <property type="entry name" value="crotonase-like"/>
    <property type="match status" value="1"/>
</dbReference>
<dbReference type="NCBIfam" id="NF004127">
    <property type="entry name" value="PRK05617.1"/>
    <property type="match status" value="1"/>
</dbReference>
<comment type="similarity">
    <text evidence="4">Belongs to the enoyl-CoA hydratase/isomerase family.</text>
</comment>
<dbReference type="InterPro" id="IPR032259">
    <property type="entry name" value="HIBYL-CoA-H"/>
</dbReference>
<evidence type="ECO:0000256" key="11">
    <source>
        <dbReference type="ARBA" id="ARBA00031181"/>
    </source>
</evidence>
<evidence type="ECO:0000256" key="2">
    <source>
        <dbReference type="ARBA" id="ARBA00004173"/>
    </source>
</evidence>
<dbReference type="SUPFAM" id="SSF52096">
    <property type="entry name" value="ClpP/crotonase"/>
    <property type="match status" value="1"/>
</dbReference>
<evidence type="ECO:0000313" key="13">
    <source>
        <dbReference type="EMBL" id="CAL4145449.1"/>
    </source>
</evidence>
<organism evidence="13 14">
    <name type="scientific">Meganyctiphanes norvegica</name>
    <name type="common">Northern krill</name>
    <name type="synonym">Thysanopoda norvegica</name>
    <dbReference type="NCBI Taxonomy" id="48144"/>
    <lineage>
        <taxon>Eukaryota</taxon>
        <taxon>Metazoa</taxon>
        <taxon>Ecdysozoa</taxon>
        <taxon>Arthropoda</taxon>
        <taxon>Crustacea</taxon>
        <taxon>Multicrustacea</taxon>
        <taxon>Malacostraca</taxon>
        <taxon>Eumalacostraca</taxon>
        <taxon>Eucarida</taxon>
        <taxon>Euphausiacea</taxon>
        <taxon>Euphausiidae</taxon>
        <taxon>Meganyctiphanes</taxon>
    </lineage>
</organism>
<evidence type="ECO:0000256" key="4">
    <source>
        <dbReference type="ARBA" id="ARBA00005254"/>
    </source>
</evidence>
<protein>
    <recommendedName>
        <fullName evidence="6">3-hydroxyisobutyryl-CoA hydrolase, mitochondrial</fullName>
        <ecNumber evidence="5">3.1.2.4</ecNumber>
    </recommendedName>
    <alternativeName>
        <fullName evidence="11">3-hydroxyisobutyryl-coenzyme A hydrolase</fullName>
    </alternativeName>
</protein>
<evidence type="ECO:0000256" key="6">
    <source>
        <dbReference type="ARBA" id="ARBA00016714"/>
    </source>
</evidence>
<comment type="pathway">
    <text evidence="3">Amino-acid degradation; L-valine degradation.</text>
</comment>
<dbReference type="InterPro" id="IPR029045">
    <property type="entry name" value="ClpP/crotonase-like_dom_sf"/>
</dbReference>
<evidence type="ECO:0000313" key="14">
    <source>
        <dbReference type="Proteomes" id="UP001497623"/>
    </source>
</evidence>
<keyword evidence="9" id="KW-0496">Mitochondrion</keyword>
<feature type="non-terminal residue" evidence="13">
    <location>
        <position position="386"/>
    </location>
</feature>
<proteinExistence type="inferred from homology"/>
<comment type="caution">
    <text evidence="13">The sequence shown here is derived from an EMBL/GenBank/DDBJ whole genome shotgun (WGS) entry which is preliminary data.</text>
</comment>
<dbReference type="Pfam" id="PF16113">
    <property type="entry name" value="ECH_2"/>
    <property type="match status" value="1"/>
</dbReference>
<keyword evidence="14" id="KW-1185">Reference proteome</keyword>
<dbReference type="AlphaFoldDB" id="A0AAV2RYX4"/>
<comment type="subcellular location">
    <subcellularLocation>
        <location evidence="2">Mitochondrion</location>
    </subcellularLocation>
</comment>
<gene>
    <name evidence="13" type="ORF">MNOR_LOCUS29683</name>
</gene>
<keyword evidence="7" id="KW-0101">Branched-chain amino acid catabolism</keyword>
<accession>A0AAV2RYX4</accession>
<dbReference type="Gene3D" id="3.90.226.10">
    <property type="entry name" value="2-enoyl-CoA Hydratase, Chain A, domain 1"/>
    <property type="match status" value="1"/>
</dbReference>
<dbReference type="PANTHER" id="PTHR43176:SF3">
    <property type="entry name" value="3-HYDROXYISOBUTYRYL-COA HYDROLASE, MITOCHONDRIAL"/>
    <property type="match status" value="1"/>
</dbReference>
<feature type="domain" description="Enoyl-CoA hydratase/isomerase" evidence="12">
    <location>
        <begin position="48"/>
        <end position="375"/>
    </location>
</feature>
<keyword evidence="8" id="KW-0378">Hydrolase</keyword>
<evidence type="ECO:0000256" key="8">
    <source>
        <dbReference type="ARBA" id="ARBA00022801"/>
    </source>
</evidence>
<dbReference type="EMBL" id="CAXKWB010034822">
    <property type="protein sequence ID" value="CAL4145449.1"/>
    <property type="molecule type" value="Genomic_DNA"/>
</dbReference>
<dbReference type="Proteomes" id="UP001497623">
    <property type="component" value="Unassembled WGS sequence"/>
</dbReference>